<reference evidence="2" key="1">
    <citation type="submission" date="2019-08" db="EMBL/GenBank/DDBJ databases">
        <authorList>
            <person name="Kucharzyk K."/>
            <person name="Murdoch R.W."/>
            <person name="Higgins S."/>
            <person name="Loffler F."/>
        </authorList>
    </citation>
    <scope>NUCLEOTIDE SEQUENCE</scope>
</reference>
<evidence type="ECO:0000313" key="2">
    <source>
        <dbReference type="EMBL" id="MPM53363.1"/>
    </source>
</evidence>
<protein>
    <recommendedName>
        <fullName evidence="3">Cbb3-type cytochrome oxidase component FixQ</fullName>
    </recommendedName>
</protein>
<keyword evidence="1" id="KW-1133">Transmembrane helix</keyword>
<evidence type="ECO:0000256" key="1">
    <source>
        <dbReference type="SAM" id="Phobius"/>
    </source>
</evidence>
<name>A0A645AR82_9ZZZZ</name>
<dbReference type="EMBL" id="VSSQ01014301">
    <property type="protein sequence ID" value="MPM53363.1"/>
    <property type="molecule type" value="Genomic_DNA"/>
</dbReference>
<keyword evidence="1" id="KW-0812">Transmembrane</keyword>
<organism evidence="2">
    <name type="scientific">bioreactor metagenome</name>
    <dbReference type="NCBI Taxonomy" id="1076179"/>
    <lineage>
        <taxon>unclassified sequences</taxon>
        <taxon>metagenomes</taxon>
        <taxon>ecological metagenomes</taxon>
    </lineage>
</organism>
<sequence length="45" mass="5217">MDISTMRSIATVASLICFVGIWLWAWRRANKSRFDEAAQLPFIED</sequence>
<dbReference type="CDD" id="cd01324">
    <property type="entry name" value="cbb3_Oxidase_CcoQ"/>
    <property type="match status" value="1"/>
</dbReference>
<dbReference type="InterPro" id="IPR008621">
    <property type="entry name" value="Cbb3-typ_cyt_oxidase_comp"/>
</dbReference>
<proteinExistence type="predicted"/>
<gene>
    <name evidence="2" type="ORF">SDC9_100130</name>
</gene>
<keyword evidence="1" id="KW-0472">Membrane</keyword>
<dbReference type="Pfam" id="PF05545">
    <property type="entry name" value="FixQ"/>
    <property type="match status" value="1"/>
</dbReference>
<feature type="transmembrane region" description="Helical" evidence="1">
    <location>
        <begin position="6"/>
        <end position="25"/>
    </location>
</feature>
<dbReference type="AlphaFoldDB" id="A0A645AR82"/>
<evidence type="ECO:0008006" key="3">
    <source>
        <dbReference type="Google" id="ProtNLM"/>
    </source>
</evidence>
<comment type="caution">
    <text evidence="2">The sequence shown here is derived from an EMBL/GenBank/DDBJ whole genome shotgun (WGS) entry which is preliminary data.</text>
</comment>
<accession>A0A645AR82</accession>